<name>A0A1Q5T9X5_9BACL</name>
<reference evidence="3" key="2">
    <citation type="submission" date="2017-01" db="EMBL/GenBank/DDBJ databases">
        <title>Genome sequencing and annotation of Geobacillus sp. 1017, a Hydrocarbon-Oxidizing Thermophilic Bacterium Isolated from a Heavy Oil Reservoir (China).</title>
        <authorList>
            <person name="Kadnikov V.V."/>
            <person name="Mardanov A.V."/>
            <person name="Poltaraus A.B."/>
            <person name="Sokolova D.S."/>
            <person name="Semenova E.M."/>
            <person name="Ravin N.V."/>
            <person name="Tourova T.P."/>
            <person name="Nazina T.N."/>
        </authorList>
    </citation>
    <scope>NUCLEOTIDE SEQUENCE [LARGE SCALE GENOMIC DNA]</scope>
    <source>
        <strain evidence="3">1017</strain>
    </source>
</reference>
<dbReference type="EMBL" id="MQMG01000001">
    <property type="protein sequence ID" value="OKO97025.1"/>
    <property type="molecule type" value="Genomic_DNA"/>
</dbReference>
<evidence type="ECO:0000313" key="3">
    <source>
        <dbReference type="Proteomes" id="UP000186030"/>
    </source>
</evidence>
<keyword evidence="1" id="KW-1133">Transmembrane helix</keyword>
<dbReference type="AlphaFoldDB" id="A0A1Q5T9X5"/>
<keyword evidence="1" id="KW-0812">Transmembrane</keyword>
<evidence type="ECO:0000256" key="1">
    <source>
        <dbReference type="SAM" id="Phobius"/>
    </source>
</evidence>
<sequence>MVVNDQNQMTSNIEYVEMREHTVIETKEGNIVVIHEITLGDIIISVILTAMLIFMVFERFMRR</sequence>
<proteinExistence type="predicted"/>
<reference evidence="2 3" key="1">
    <citation type="submission" date="2016-11" db="EMBL/GenBank/DDBJ databases">
        <authorList>
            <person name="Kadnikov V."/>
            <person name="Nazina T."/>
        </authorList>
    </citation>
    <scope>NUCLEOTIDE SEQUENCE [LARGE SCALE GENOMIC DNA]</scope>
    <source>
        <strain evidence="2 3">1017</strain>
    </source>
</reference>
<organism evidence="2 3">
    <name type="scientific">Geobacillus proteiniphilus</name>
    <dbReference type="NCBI Taxonomy" id="860353"/>
    <lineage>
        <taxon>Bacteria</taxon>
        <taxon>Bacillati</taxon>
        <taxon>Bacillota</taxon>
        <taxon>Bacilli</taxon>
        <taxon>Bacillales</taxon>
        <taxon>Anoxybacillaceae</taxon>
        <taxon>Geobacillus</taxon>
    </lineage>
</organism>
<gene>
    <name evidence="2" type="ORF">BRO54_0038</name>
</gene>
<protein>
    <submittedName>
        <fullName evidence="2">Uncharacterized protein</fullName>
    </submittedName>
</protein>
<accession>A0A1Q5T9X5</accession>
<feature type="transmembrane region" description="Helical" evidence="1">
    <location>
        <begin position="37"/>
        <end position="57"/>
    </location>
</feature>
<comment type="caution">
    <text evidence="2">The sequence shown here is derived from an EMBL/GenBank/DDBJ whole genome shotgun (WGS) entry which is preliminary data.</text>
</comment>
<evidence type="ECO:0000313" key="2">
    <source>
        <dbReference type="EMBL" id="OKO97025.1"/>
    </source>
</evidence>
<keyword evidence="1" id="KW-0472">Membrane</keyword>
<dbReference type="Proteomes" id="UP000186030">
    <property type="component" value="Unassembled WGS sequence"/>
</dbReference>